<accession>A0A4R3RE29</accession>
<gene>
    <name evidence="2" type="ORF">EV129_11944</name>
</gene>
<protein>
    <submittedName>
        <fullName evidence="2">Type IV secretion system protein VirB7</fullName>
    </submittedName>
</protein>
<sequence>MTEGPLTKRAGSSGMLRIVSLSLFAGALFACSSMTHTLPRCDGYFRRPLNRSMWQAEDDGKLKQPASGQQSHAASYAQQPVAATPAAFAHFDVEGSYRPCKGK</sequence>
<reference evidence="2 3" key="1">
    <citation type="submission" date="2019-03" db="EMBL/GenBank/DDBJ databases">
        <title>Genomic Encyclopedia of Type Strains, Phase IV (KMG-V): Genome sequencing to study the core and pangenomes of soil and plant-associated prokaryotes.</title>
        <authorList>
            <person name="Whitman W."/>
        </authorList>
    </citation>
    <scope>NUCLEOTIDE SEQUENCE [LARGE SCALE GENOMIC DNA]</scope>
    <source>
        <strain evidence="2 3">IE4868</strain>
    </source>
</reference>
<feature type="region of interest" description="Disordered" evidence="1">
    <location>
        <begin position="56"/>
        <end position="76"/>
    </location>
</feature>
<evidence type="ECO:0000313" key="2">
    <source>
        <dbReference type="EMBL" id="TCU32597.1"/>
    </source>
</evidence>
<proteinExistence type="predicted"/>
<dbReference type="AlphaFoldDB" id="A0A4R3RE29"/>
<name>A0A4R3RE29_9HYPH</name>
<organism evidence="2 3">
    <name type="scientific">Rhizobium azibense</name>
    <dbReference type="NCBI Taxonomy" id="1136135"/>
    <lineage>
        <taxon>Bacteria</taxon>
        <taxon>Pseudomonadati</taxon>
        <taxon>Pseudomonadota</taxon>
        <taxon>Alphaproteobacteria</taxon>
        <taxon>Hyphomicrobiales</taxon>
        <taxon>Rhizobiaceae</taxon>
        <taxon>Rhizobium/Agrobacterium group</taxon>
        <taxon>Rhizobium</taxon>
    </lineage>
</organism>
<dbReference type="EMBL" id="SMBK01000019">
    <property type="protein sequence ID" value="TCU32597.1"/>
    <property type="molecule type" value="Genomic_DNA"/>
</dbReference>
<dbReference type="Proteomes" id="UP000295507">
    <property type="component" value="Unassembled WGS sequence"/>
</dbReference>
<comment type="caution">
    <text evidence="2">The sequence shown here is derived from an EMBL/GenBank/DDBJ whole genome shotgun (WGS) entry which is preliminary data.</text>
</comment>
<evidence type="ECO:0000256" key="1">
    <source>
        <dbReference type="SAM" id="MobiDB-lite"/>
    </source>
</evidence>
<feature type="compositionally biased region" description="Polar residues" evidence="1">
    <location>
        <begin position="66"/>
        <end position="76"/>
    </location>
</feature>
<evidence type="ECO:0000313" key="3">
    <source>
        <dbReference type="Proteomes" id="UP000295507"/>
    </source>
</evidence>